<sequence>MEQENSNRLERLEKAQEKLEKGLNKILEALNKLNREKEIEENASQPEEDNPLYPPVIAEDVELAVVATQRALSRNKGLDTKQKVAISLFIETFKSYVLKEPLGVVGLITLWNYPLKVGFLSGVLNILTELGLKVVIPLASHPNVDKTAFTRSTTTRNMIMEAAVQMVKPVSLELDKKSPIILFEDQEYEKSQ</sequence>
<dbReference type="AlphaFoldDB" id="A0A6P5ZMR3"/>
<comment type="catalytic activity">
    <reaction evidence="5">
        <text>3-aminopropanal + NAD(+) + H2O = beta-alanine + NADH + 2 H(+)</text>
        <dbReference type="Rhea" id="RHEA:30695"/>
        <dbReference type="ChEBI" id="CHEBI:15377"/>
        <dbReference type="ChEBI" id="CHEBI:15378"/>
        <dbReference type="ChEBI" id="CHEBI:57540"/>
        <dbReference type="ChEBI" id="CHEBI:57945"/>
        <dbReference type="ChEBI" id="CHEBI:57966"/>
        <dbReference type="ChEBI" id="CHEBI:58374"/>
    </reaction>
    <physiologicalReaction direction="left-to-right" evidence="5">
        <dbReference type="Rhea" id="RHEA:30696"/>
    </physiologicalReaction>
</comment>
<keyword evidence="9" id="KW-1185">Reference proteome</keyword>
<gene>
    <name evidence="10" type="primary">LOC111301993</name>
</gene>
<evidence type="ECO:0000256" key="2">
    <source>
        <dbReference type="ARBA" id="ARBA00023027"/>
    </source>
</evidence>
<dbReference type="GO" id="GO:0019145">
    <property type="term" value="F:aminobutyraldehyde dehydrogenase (NAD+) activity"/>
    <property type="evidence" value="ECO:0007669"/>
    <property type="project" value="UniProtKB-EC"/>
</dbReference>
<dbReference type="GO" id="GO:0110095">
    <property type="term" value="P:cellular detoxification of aldehyde"/>
    <property type="evidence" value="ECO:0007669"/>
    <property type="project" value="UniProtKB-ARBA"/>
</dbReference>
<keyword evidence="7" id="KW-0175">Coiled coil</keyword>
<proteinExistence type="inferred from homology"/>
<reference evidence="10" key="1">
    <citation type="submission" date="2025-08" db="UniProtKB">
        <authorList>
            <consortium name="RefSeq"/>
        </authorList>
    </citation>
    <scope>IDENTIFICATION</scope>
    <source>
        <tissue evidence="10">Fruit stalk</tissue>
    </source>
</reference>
<evidence type="ECO:0000256" key="7">
    <source>
        <dbReference type="SAM" id="Coils"/>
    </source>
</evidence>
<dbReference type="GeneID" id="111301993"/>
<dbReference type="Gene3D" id="3.40.605.10">
    <property type="entry name" value="Aldehyde Dehydrogenase, Chain A, domain 1"/>
    <property type="match status" value="2"/>
</dbReference>
<protein>
    <recommendedName>
        <fullName evidence="4">aminobutyraldehyde dehydrogenase</fullName>
        <ecNumber evidence="4">1.2.1.19</ecNumber>
    </recommendedName>
</protein>
<organism evidence="9 10">
    <name type="scientific">Durio zibethinus</name>
    <name type="common">Durian</name>
    <dbReference type="NCBI Taxonomy" id="66656"/>
    <lineage>
        <taxon>Eukaryota</taxon>
        <taxon>Viridiplantae</taxon>
        <taxon>Streptophyta</taxon>
        <taxon>Embryophyta</taxon>
        <taxon>Tracheophyta</taxon>
        <taxon>Spermatophyta</taxon>
        <taxon>Magnoliopsida</taxon>
        <taxon>eudicotyledons</taxon>
        <taxon>Gunneridae</taxon>
        <taxon>Pentapetalae</taxon>
        <taxon>rosids</taxon>
        <taxon>malvids</taxon>
        <taxon>Malvales</taxon>
        <taxon>Malvaceae</taxon>
        <taxon>Helicteroideae</taxon>
        <taxon>Durio</taxon>
    </lineage>
</organism>
<feature type="coiled-coil region" evidence="7">
    <location>
        <begin position="2"/>
        <end position="43"/>
    </location>
</feature>
<dbReference type="Pfam" id="PF00171">
    <property type="entry name" value="Aldedh"/>
    <property type="match status" value="1"/>
</dbReference>
<comment type="catalytic activity">
    <reaction evidence="6">
        <text>4-aminobutanal + NAD(+) + H2O = 4-aminobutanoate + NADH + 2 H(+)</text>
        <dbReference type="Rhea" id="RHEA:19105"/>
        <dbReference type="ChEBI" id="CHEBI:15377"/>
        <dbReference type="ChEBI" id="CHEBI:15378"/>
        <dbReference type="ChEBI" id="CHEBI:57540"/>
        <dbReference type="ChEBI" id="CHEBI:57945"/>
        <dbReference type="ChEBI" id="CHEBI:58264"/>
        <dbReference type="ChEBI" id="CHEBI:59888"/>
        <dbReference type="EC" id="1.2.1.19"/>
    </reaction>
    <physiologicalReaction direction="left-to-right" evidence="6">
        <dbReference type="Rhea" id="RHEA:19106"/>
    </physiologicalReaction>
</comment>
<keyword evidence="3" id="KW-0915">Sodium</keyword>
<evidence type="ECO:0000313" key="9">
    <source>
        <dbReference type="Proteomes" id="UP000515121"/>
    </source>
</evidence>
<name>A0A6P5ZMR3_DURZI</name>
<comment type="similarity">
    <text evidence="1">Belongs to the aldehyde dehydrogenase family.</text>
</comment>
<evidence type="ECO:0000256" key="6">
    <source>
        <dbReference type="ARBA" id="ARBA00049215"/>
    </source>
</evidence>
<dbReference type="PANTHER" id="PTHR43860">
    <property type="entry name" value="BETAINE ALDEHYDE DEHYDROGENASE"/>
    <property type="match status" value="1"/>
</dbReference>
<dbReference type="InterPro" id="IPR016162">
    <property type="entry name" value="Ald_DH_N"/>
</dbReference>
<evidence type="ECO:0000313" key="10">
    <source>
        <dbReference type="RefSeq" id="XP_022753675.1"/>
    </source>
</evidence>
<dbReference type="EC" id="1.2.1.19" evidence="4"/>
<dbReference type="RefSeq" id="XP_022753675.1">
    <property type="nucleotide sequence ID" value="XM_022897940.1"/>
</dbReference>
<evidence type="ECO:0000256" key="4">
    <source>
        <dbReference type="ARBA" id="ARBA00039138"/>
    </source>
</evidence>
<dbReference type="SUPFAM" id="SSF53720">
    <property type="entry name" value="ALDH-like"/>
    <property type="match status" value="1"/>
</dbReference>
<evidence type="ECO:0000259" key="8">
    <source>
        <dbReference type="Pfam" id="PF00171"/>
    </source>
</evidence>
<evidence type="ECO:0000256" key="1">
    <source>
        <dbReference type="ARBA" id="ARBA00009986"/>
    </source>
</evidence>
<dbReference type="Proteomes" id="UP000515121">
    <property type="component" value="Unplaced"/>
</dbReference>
<evidence type="ECO:0000256" key="5">
    <source>
        <dbReference type="ARBA" id="ARBA00047421"/>
    </source>
</evidence>
<dbReference type="OrthoDB" id="1721490at2759"/>
<accession>A0A6P5ZMR3</accession>
<dbReference type="KEGG" id="dzi:111301993"/>
<dbReference type="InterPro" id="IPR016161">
    <property type="entry name" value="Ald_DH/histidinol_DH"/>
</dbReference>
<keyword evidence="2" id="KW-0520">NAD</keyword>
<dbReference type="InterPro" id="IPR015590">
    <property type="entry name" value="Aldehyde_DH_dom"/>
</dbReference>
<dbReference type="PANTHER" id="PTHR43860:SF2">
    <property type="entry name" value="BETAINE ALDEHYDE DEHYDROGENASE-RELATED"/>
    <property type="match status" value="1"/>
</dbReference>
<evidence type="ECO:0000256" key="3">
    <source>
        <dbReference type="ARBA" id="ARBA00023053"/>
    </source>
</evidence>
<feature type="domain" description="Aldehyde dehydrogenase" evidence="8">
    <location>
        <begin position="117"/>
        <end position="189"/>
    </location>
</feature>